<evidence type="ECO:0000313" key="3">
    <source>
        <dbReference type="Proteomes" id="UP000199514"/>
    </source>
</evidence>
<evidence type="ECO:0008006" key="4">
    <source>
        <dbReference type="Google" id="ProtNLM"/>
    </source>
</evidence>
<dbReference type="GO" id="GO:0020037">
    <property type="term" value="F:heme binding"/>
    <property type="evidence" value="ECO:0007669"/>
    <property type="project" value="InterPro"/>
</dbReference>
<dbReference type="SUPFAM" id="SSF46626">
    <property type="entry name" value="Cytochrome c"/>
    <property type="match status" value="1"/>
</dbReference>
<feature type="signal peptide" evidence="1">
    <location>
        <begin position="1"/>
        <end position="22"/>
    </location>
</feature>
<dbReference type="OrthoDB" id="1524066at2"/>
<evidence type="ECO:0000313" key="2">
    <source>
        <dbReference type="EMBL" id="SFC74989.1"/>
    </source>
</evidence>
<gene>
    <name evidence="2" type="ORF">SAMN05421780_10973</name>
</gene>
<dbReference type="GO" id="GO:0009055">
    <property type="term" value="F:electron transfer activity"/>
    <property type="evidence" value="ECO:0007669"/>
    <property type="project" value="InterPro"/>
</dbReference>
<keyword evidence="3" id="KW-1185">Reference proteome</keyword>
<dbReference type="Proteomes" id="UP000199514">
    <property type="component" value="Unassembled WGS sequence"/>
</dbReference>
<keyword evidence="1" id="KW-0732">Signal</keyword>
<dbReference type="STRING" id="927664.SAMN05421780_10973"/>
<feature type="chain" id="PRO_5011486802" description="Cytochrome c domain-containing protein" evidence="1">
    <location>
        <begin position="23"/>
        <end position="122"/>
    </location>
</feature>
<dbReference type="RefSeq" id="WP_091514544.1">
    <property type="nucleotide sequence ID" value="NZ_FOLE01000009.1"/>
</dbReference>
<proteinExistence type="predicted"/>
<reference evidence="2 3" key="1">
    <citation type="submission" date="2016-10" db="EMBL/GenBank/DDBJ databases">
        <authorList>
            <person name="de Groot N.N."/>
        </authorList>
    </citation>
    <scope>NUCLEOTIDE SEQUENCE [LARGE SCALE GENOMIC DNA]</scope>
    <source>
        <strain evidence="2 3">DSM 6793</strain>
    </source>
</reference>
<dbReference type="AlphaFoldDB" id="A0A1I1LPM8"/>
<sequence length="122" mass="12919">MKNTSKILILSGLLAMAGAQFACEREAVVYGTFTGCDTASVTYTSSISPIIDQSCISCHAAAEPSSGISLSNYAQVKTYVDNGKLLGAVLHQSGYQPMPQTGTLTNCEIKKIRNWVNLGAPQ</sequence>
<accession>A0A1I1LPM8</accession>
<protein>
    <recommendedName>
        <fullName evidence="4">Cytochrome c domain-containing protein</fullName>
    </recommendedName>
</protein>
<dbReference type="InterPro" id="IPR036909">
    <property type="entry name" value="Cyt_c-like_dom_sf"/>
</dbReference>
<evidence type="ECO:0000256" key="1">
    <source>
        <dbReference type="SAM" id="SignalP"/>
    </source>
</evidence>
<organism evidence="2 3">
    <name type="scientific">Flexibacter flexilis DSM 6793</name>
    <dbReference type="NCBI Taxonomy" id="927664"/>
    <lineage>
        <taxon>Bacteria</taxon>
        <taxon>Pseudomonadati</taxon>
        <taxon>Bacteroidota</taxon>
        <taxon>Cytophagia</taxon>
        <taxon>Cytophagales</taxon>
        <taxon>Flexibacteraceae</taxon>
        <taxon>Flexibacter</taxon>
    </lineage>
</organism>
<dbReference type="EMBL" id="FOLE01000009">
    <property type="protein sequence ID" value="SFC74989.1"/>
    <property type="molecule type" value="Genomic_DNA"/>
</dbReference>
<name>A0A1I1LPM8_9BACT</name>